<dbReference type="InterPro" id="IPR036188">
    <property type="entry name" value="FAD/NAD-bd_sf"/>
</dbReference>
<evidence type="ECO:0000256" key="3">
    <source>
        <dbReference type="ARBA" id="ARBA00022630"/>
    </source>
</evidence>
<evidence type="ECO:0000313" key="8">
    <source>
        <dbReference type="EMBL" id="KAF3805494.1"/>
    </source>
</evidence>
<dbReference type="InterPro" id="IPR018712">
    <property type="entry name" value="Tle1-like_cat"/>
</dbReference>
<dbReference type="GeneID" id="69010001"/>
<keyword evidence="9" id="KW-1185">Reference proteome</keyword>
<keyword evidence="5" id="KW-0560">Oxidoreductase</keyword>
<comment type="caution">
    <text evidence="8">The sequence shown here is derived from an EMBL/GenBank/DDBJ whole genome shotgun (WGS) entry which is preliminary data.</text>
</comment>
<dbReference type="SUPFAM" id="SSF54373">
    <property type="entry name" value="FAD-linked reductases, C-terminal domain"/>
    <property type="match status" value="1"/>
</dbReference>
<reference evidence="8" key="2">
    <citation type="submission" date="2020-03" db="EMBL/GenBank/DDBJ databases">
        <authorList>
            <person name="Fu F.-F."/>
            <person name="Chen J."/>
        </authorList>
    </citation>
    <scope>NUCLEOTIDE SEQUENCE</scope>
    <source>
        <strain evidence="8">Lc1</strain>
    </source>
</reference>
<sequence length="797" mass="88319">MSATEDLWINNGDLSCTDGDTLPDSDKATIDNMEKAGHRDTQLVNNSPQDLEAAMSRGFLPMMQPFSKNLLGVLDTTGGITLADKACRFALHKAKRLGVRLILDSTAGKVASLIKGQESDIIGVRTTDGKSHKAALTIIASGGWTPTLVPSLDGLAETTAGSVVMLSVPEYLRGRFAPARFPAWSYKIGDGAEGGLYGFPVDENGVLKIGYRGTKYTNPRLQLDGLERSVPVTRWTEDETIRQIPTQALEVIRRFINEFLPELSGIDVLATRLCWYTDSFDNHFVIDRVPQKKGLMVATAGSGHAFKYLPTIGNWVVDIIEGIIMYDPGVGSSDIYVYRFTGGLLGTGLAQNIREVYNFICANYVDGDDIILIGFSRVGLLTPLGLDRFYAVFEDYESMTDVNRNLTLFLDPQVLPYDGEKGNAKREWEKKRKLQYEEWLKRIGVLQSSAIEMVAYTNRMATLDTNTKMISDHVENAFHALALDEDLKQMWFPGSHSTVGGGWHEQQIANISLAWMCDQLSSVGIEFNPGRMEDIFNQDLRYSAGHRFSYVTQGSWVSWLSAKKLLQWAQPEICAAKICSVKRDAAECNGKDSHPAGSEEDLWKLARPWGLGLMRDPGGRLQTIGGTTVRHPGIFMRTDPDTNQDGDEALLNTNERIHSSVRVRLACQGLALDDAEIWDCKPLTRAADGSALWKLERGSGLTASELNQTNKSFRPRELDLGTGEFDGKLYPGGDRDGQWRWVLVDKRRGAVSLEKVLPEEPVTGYWERYLLALTAGKPDVCRWAEENPPLDVAGSKA</sequence>
<dbReference type="PANTHER" id="PTHR10961:SF15">
    <property type="entry name" value="FAD DEPENDENT OXIDOREDUCTASE DOMAIN-CONTAINING PROTEIN"/>
    <property type="match status" value="1"/>
</dbReference>
<feature type="domain" description="FAD dependent oxidoreductase" evidence="6">
    <location>
        <begin position="65"/>
        <end position="318"/>
    </location>
</feature>
<evidence type="ECO:0000259" key="6">
    <source>
        <dbReference type="Pfam" id="PF01266"/>
    </source>
</evidence>
<feature type="domain" description="T6SS Phospholipase effector Tle1-like catalytic" evidence="7">
    <location>
        <begin position="323"/>
        <end position="486"/>
    </location>
</feature>
<protein>
    <submittedName>
        <fullName evidence="8">Peroxisomal sarcosine oxidase</fullName>
    </submittedName>
</protein>
<dbReference type="GO" id="GO:0008115">
    <property type="term" value="F:sarcosine oxidase activity"/>
    <property type="evidence" value="ECO:0007669"/>
    <property type="project" value="TreeGrafter"/>
</dbReference>
<evidence type="ECO:0000313" key="9">
    <source>
        <dbReference type="Proteomes" id="UP000613401"/>
    </source>
</evidence>
<dbReference type="RefSeq" id="XP_045264653.1">
    <property type="nucleotide sequence ID" value="XM_045402922.1"/>
</dbReference>
<comment type="similarity">
    <text evidence="2">Belongs to the MSOX/MTOX family.</text>
</comment>
<dbReference type="Pfam" id="PF09994">
    <property type="entry name" value="T6SS_Tle1-like_cat"/>
    <property type="match status" value="1"/>
</dbReference>
<dbReference type="InterPro" id="IPR006076">
    <property type="entry name" value="FAD-dep_OxRdtase"/>
</dbReference>
<dbReference type="Pfam" id="PF01266">
    <property type="entry name" value="DAO"/>
    <property type="match status" value="1"/>
</dbReference>
<dbReference type="EMBL" id="WVTB01000042">
    <property type="protein sequence ID" value="KAF3805494.1"/>
    <property type="molecule type" value="Genomic_DNA"/>
</dbReference>
<evidence type="ECO:0000256" key="1">
    <source>
        <dbReference type="ARBA" id="ARBA00001974"/>
    </source>
</evidence>
<evidence type="ECO:0000256" key="5">
    <source>
        <dbReference type="ARBA" id="ARBA00023002"/>
    </source>
</evidence>
<dbReference type="Proteomes" id="UP000613401">
    <property type="component" value="Unassembled WGS sequence"/>
</dbReference>
<gene>
    <name evidence="8" type="ORF">GCG54_00002840</name>
</gene>
<keyword evidence="3" id="KW-0285">Flavoprotein</keyword>
<dbReference type="AlphaFoldDB" id="A0A8H4CKG1"/>
<dbReference type="InterPro" id="IPR045170">
    <property type="entry name" value="MTOX"/>
</dbReference>
<dbReference type="Gene3D" id="3.50.50.60">
    <property type="entry name" value="FAD/NAD(P)-binding domain"/>
    <property type="match status" value="2"/>
</dbReference>
<organism evidence="8 9">
    <name type="scientific">Colletotrichum gloeosporioides</name>
    <name type="common">Anthracnose fungus</name>
    <name type="synonym">Glomerella cingulata</name>
    <dbReference type="NCBI Taxonomy" id="474922"/>
    <lineage>
        <taxon>Eukaryota</taxon>
        <taxon>Fungi</taxon>
        <taxon>Dikarya</taxon>
        <taxon>Ascomycota</taxon>
        <taxon>Pezizomycotina</taxon>
        <taxon>Sordariomycetes</taxon>
        <taxon>Hypocreomycetidae</taxon>
        <taxon>Glomerellales</taxon>
        <taxon>Glomerellaceae</taxon>
        <taxon>Colletotrichum</taxon>
        <taxon>Colletotrichum gloeosporioides species complex</taxon>
    </lineage>
</organism>
<evidence type="ECO:0000256" key="2">
    <source>
        <dbReference type="ARBA" id="ARBA00010989"/>
    </source>
</evidence>
<dbReference type="PANTHER" id="PTHR10961">
    <property type="entry name" value="PEROXISOMAL SARCOSINE OXIDASE"/>
    <property type="match status" value="1"/>
</dbReference>
<dbReference type="SUPFAM" id="SSF51905">
    <property type="entry name" value="FAD/NAD(P)-binding domain"/>
    <property type="match status" value="1"/>
</dbReference>
<evidence type="ECO:0000256" key="4">
    <source>
        <dbReference type="ARBA" id="ARBA00022827"/>
    </source>
</evidence>
<proteinExistence type="inferred from homology"/>
<name>A0A8H4CKG1_COLGL</name>
<reference evidence="8" key="1">
    <citation type="journal article" date="2020" name="Phytopathology">
        <title>Genome sequence and comparative analysis of Colletotrichum gloeosporioides isolated from Liriodendron leaves.</title>
        <authorList>
            <person name="Fu F.F."/>
            <person name="Hao Z."/>
            <person name="Wang P."/>
            <person name="Lu Y."/>
            <person name="Xue L.J."/>
            <person name="Wei G."/>
            <person name="Tian Y."/>
            <person name="Baishi H."/>
            <person name="Xu H."/>
            <person name="Shi J."/>
            <person name="Cheng T."/>
            <person name="Wang G."/>
            <person name="Yi Y."/>
            <person name="Chen J."/>
        </authorList>
    </citation>
    <scope>NUCLEOTIDE SEQUENCE</scope>
    <source>
        <strain evidence="8">Lc1</strain>
    </source>
</reference>
<comment type="cofactor">
    <cofactor evidence="1">
        <name>FAD</name>
        <dbReference type="ChEBI" id="CHEBI:57692"/>
    </cofactor>
</comment>
<keyword evidence="4" id="KW-0274">FAD</keyword>
<accession>A0A8H4CKG1</accession>
<evidence type="ECO:0000259" key="7">
    <source>
        <dbReference type="Pfam" id="PF09994"/>
    </source>
</evidence>
<dbReference type="GO" id="GO:0050660">
    <property type="term" value="F:flavin adenine dinucleotide binding"/>
    <property type="evidence" value="ECO:0007669"/>
    <property type="project" value="InterPro"/>
</dbReference>